<evidence type="ECO:0000313" key="1">
    <source>
        <dbReference type="EMBL" id="MEJ5904371.1"/>
    </source>
</evidence>
<sequence length="96" mass="10449">MAWKDSQIGAARKGWNLVLSVHRQNVDDITDIVKEMKSGSFLNLSFIAAIDDGGYASSAEFGLRPTKDLNALTTEEFNRFCDAIPSGINVTLSLPS</sequence>
<keyword evidence="2" id="KW-1185">Reference proteome</keyword>
<proteinExistence type="predicted"/>
<protein>
    <submittedName>
        <fullName evidence="1">Uncharacterized protein</fullName>
    </submittedName>
</protein>
<comment type="caution">
    <text evidence="1">The sequence shown here is derived from an EMBL/GenBank/DDBJ whole genome shotgun (WGS) entry which is preliminary data.</text>
</comment>
<dbReference type="RefSeq" id="WP_339549011.1">
    <property type="nucleotide sequence ID" value="NZ_JBBHLD010000004.1"/>
</dbReference>
<dbReference type="Proteomes" id="UP001377692">
    <property type="component" value="Unassembled WGS sequence"/>
</dbReference>
<organism evidence="1 2">
    <name type="scientific">Pseudomonas kermanshahensis</name>
    <dbReference type="NCBI Taxonomy" id="2745482"/>
    <lineage>
        <taxon>Bacteria</taxon>
        <taxon>Pseudomonadati</taxon>
        <taxon>Pseudomonadota</taxon>
        <taxon>Gammaproteobacteria</taxon>
        <taxon>Pseudomonadales</taxon>
        <taxon>Pseudomonadaceae</taxon>
        <taxon>Pseudomonas</taxon>
    </lineage>
</organism>
<name>A0ABU8R3M0_9PSED</name>
<reference evidence="1 2" key="1">
    <citation type="submission" date="2024-02" db="EMBL/GenBank/DDBJ databases">
        <title>Identification of pathogenicity and growth-promoting functions of Pseudomonas putida variants.</title>
        <authorList>
            <person name="Sun J."/>
        </authorList>
    </citation>
    <scope>NUCLEOTIDE SEQUENCE [LARGE SCALE GENOMIC DNA]</scope>
    <source>
        <strain evidence="1 2">A04</strain>
    </source>
</reference>
<gene>
    <name evidence="1" type="ORF">V7V80_06720</name>
</gene>
<dbReference type="EMBL" id="JBBHLD010000004">
    <property type="protein sequence ID" value="MEJ5904371.1"/>
    <property type="molecule type" value="Genomic_DNA"/>
</dbReference>
<accession>A0ABU8R3M0</accession>
<evidence type="ECO:0000313" key="2">
    <source>
        <dbReference type="Proteomes" id="UP001377692"/>
    </source>
</evidence>